<protein>
    <submittedName>
        <fullName evidence="2">Expressed protein</fullName>
    </submittedName>
</protein>
<feature type="transmembrane region" description="Helical" evidence="1">
    <location>
        <begin position="15"/>
        <end position="33"/>
    </location>
</feature>
<name>A0A087VZW3_ECHMU</name>
<organism evidence="2 3">
    <name type="scientific">Echinococcus multilocularis</name>
    <name type="common">Fox tapeworm</name>
    <dbReference type="NCBI Taxonomy" id="6211"/>
    <lineage>
        <taxon>Eukaryota</taxon>
        <taxon>Metazoa</taxon>
        <taxon>Spiralia</taxon>
        <taxon>Lophotrochozoa</taxon>
        <taxon>Platyhelminthes</taxon>
        <taxon>Cestoda</taxon>
        <taxon>Eucestoda</taxon>
        <taxon>Cyclophyllidea</taxon>
        <taxon>Taeniidae</taxon>
        <taxon>Echinococcus</taxon>
    </lineage>
</organism>
<feature type="transmembrane region" description="Helical" evidence="1">
    <location>
        <begin position="116"/>
        <end position="134"/>
    </location>
</feature>
<evidence type="ECO:0000313" key="3">
    <source>
        <dbReference type="Proteomes" id="UP000017246"/>
    </source>
</evidence>
<dbReference type="PROSITE" id="PS51257">
    <property type="entry name" value="PROKAR_LIPOPROTEIN"/>
    <property type="match status" value="1"/>
</dbReference>
<dbReference type="Proteomes" id="UP000017246">
    <property type="component" value="Unassembled WGS sequence"/>
</dbReference>
<keyword evidence="1" id="KW-0812">Transmembrane</keyword>
<sequence length="146" mass="16804">MYTKHVANYSSFSNFQHSLTIFLHLFLFGLMSCRTRMTLPPASAPSLLSRTRSKASTTVALSHFPPAKLFKTDFLNYRRRPESLSSKGCQAFPHFCFLLYNVTYWRARVRQNNSHLAVNLFLTALATMAVSNYHNSFAKHRCYVGR</sequence>
<keyword evidence="1" id="KW-1133">Transmembrane helix</keyword>
<proteinExistence type="predicted"/>
<evidence type="ECO:0000313" key="2">
    <source>
        <dbReference type="EMBL" id="CDI97983.1"/>
    </source>
</evidence>
<reference evidence="2" key="1">
    <citation type="journal article" date="2013" name="Nature">
        <title>The genomes of four tapeworm species reveal adaptations to parasitism.</title>
        <authorList>
            <person name="Tsai I.J."/>
            <person name="Zarowiecki M."/>
            <person name="Holroyd N."/>
            <person name="Garciarrubio A."/>
            <person name="Sanchez-Flores A."/>
            <person name="Brooks K.L."/>
            <person name="Tracey A."/>
            <person name="Bobes R.J."/>
            <person name="Fragoso G."/>
            <person name="Sciutto E."/>
            <person name="Aslett M."/>
            <person name="Beasley H."/>
            <person name="Bennett H.M."/>
            <person name="Cai J."/>
            <person name="Camicia F."/>
            <person name="Clark R."/>
            <person name="Cucher M."/>
            <person name="De Silva N."/>
            <person name="Day T.A."/>
            <person name="Deplazes P."/>
            <person name="Estrada K."/>
            <person name="Fernandez C."/>
            <person name="Holland P.W."/>
            <person name="Hou J."/>
            <person name="Hu S."/>
            <person name="Huckvale T."/>
            <person name="Hung S.S."/>
            <person name="Kamenetzky L."/>
            <person name="Keane J.A."/>
            <person name="Kiss F."/>
            <person name="Koziol U."/>
            <person name="Lambert O."/>
            <person name="Liu K."/>
            <person name="Luo X."/>
            <person name="Luo Y."/>
            <person name="Macchiaroli N."/>
            <person name="Nichol S."/>
            <person name="Paps J."/>
            <person name="Parkinson J."/>
            <person name="Pouchkina-Stantcheva N."/>
            <person name="Riddiford N."/>
            <person name="Rosenzvit M."/>
            <person name="Salinas G."/>
            <person name="Wasmuth J.D."/>
            <person name="Zamanian M."/>
            <person name="Zheng Y."/>
            <person name="Cai X."/>
            <person name="Soberon X."/>
            <person name="Olson P.D."/>
            <person name="Laclette J.P."/>
            <person name="Brehm K."/>
            <person name="Berriman M."/>
            <person name="Garciarrubio A."/>
            <person name="Bobes R.J."/>
            <person name="Fragoso G."/>
            <person name="Sanchez-Flores A."/>
            <person name="Estrada K."/>
            <person name="Cevallos M.A."/>
            <person name="Morett E."/>
            <person name="Gonzalez V."/>
            <person name="Portillo T."/>
            <person name="Ochoa-Leyva A."/>
            <person name="Jose M.V."/>
            <person name="Sciutto E."/>
            <person name="Landa A."/>
            <person name="Jimenez L."/>
            <person name="Valdes V."/>
            <person name="Carrero J.C."/>
            <person name="Larralde C."/>
            <person name="Morales-Montor J."/>
            <person name="Limon-Lason J."/>
            <person name="Soberon X."/>
            <person name="Laclette J.P."/>
        </authorList>
    </citation>
    <scope>NUCLEOTIDE SEQUENCE [LARGE SCALE GENOMIC DNA]</scope>
</reference>
<dbReference type="EMBL" id="LN902846">
    <property type="protein sequence ID" value="CDI97983.1"/>
    <property type="molecule type" value="Genomic_DNA"/>
</dbReference>
<dbReference type="AlphaFoldDB" id="A0A087VZW3"/>
<evidence type="ECO:0000256" key="1">
    <source>
        <dbReference type="SAM" id="Phobius"/>
    </source>
</evidence>
<reference evidence="2" key="2">
    <citation type="submission" date="2015-11" db="EMBL/GenBank/DDBJ databases">
        <authorList>
            <person name="Zhang Y."/>
            <person name="Guo Z."/>
        </authorList>
    </citation>
    <scope>NUCLEOTIDE SEQUENCE</scope>
</reference>
<accession>A0A087VZW3</accession>
<gene>
    <name evidence="2" type="ORF">EmuJ_000180200</name>
</gene>
<keyword evidence="1" id="KW-0472">Membrane</keyword>
<keyword evidence="3" id="KW-1185">Reference proteome</keyword>